<evidence type="ECO:0000313" key="4">
    <source>
        <dbReference type="EMBL" id="WUV43449.1"/>
    </source>
</evidence>
<dbReference type="SUPFAM" id="SSF48557">
    <property type="entry name" value="L-aspartase-like"/>
    <property type="match status" value="1"/>
</dbReference>
<organism evidence="4 5">
    <name type="scientific">Nocardia vinacea</name>
    <dbReference type="NCBI Taxonomy" id="96468"/>
    <lineage>
        <taxon>Bacteria</taxon>
        <taxon>Bacillati</taxon>
        <taxon>Actinomycetota</taxon>
        <taxon>Actinomycetes</taxon>
        <taxon>Mycobacteriales</taxon>
        <taxon>Nocardiaceae</taxon>
        <taxon>Nocardia</taxon>
    </lineage>
</organism>
<dbReference type="PRINTS" id="PR00149">
    <property type="entry name" value="FUMRATELYASE"/>
</dbReference>
<dbReference type="GO" id="GO:0047472">
    <property type="term" value="F:3-carboxy-cis,cis-muconate cycloisomerase activity"/>
    <property type="evidence" value="ECO:0007669"/>
    <property type="project" value="UniProtKB-EC"/>
</dbReference>
<dbReference type="EC" id="5.5.1.2" evidence="4"/>
<dbReference type="RefSeq" id="WP_329405889.1">
    <property type="nucleotide sequence ID" value="NZ_CP109441.1"/>
</dbReference>
<dbReference type="InterPro" id="IPR022761">
    <property type="entry name" value="Fumarate_lyase_N"/>
</dbReference>
<dbReference type="Pfam" id="PF00206">
    <property type="entry name" value="Lyase_1"/>
    <property type="match status" value="1"/>
</dbReference>
<gene>
    <name evidence="4" type="primary">pcaB</name>
    <name evidence="4" type="ORF">OG563_30035</name>
</gene>
<comment type="similarity">
    <text evidence="2">Belongs to the class-II fumarase/aspartase family.</text>
</comment>
<keyword evidence="1" id="KW-0456">Lyase</keyword>
<dbReference type="InterPro" id="IPR020557">
    <property type="entry name" value="Fumarate_lyase_CS"/>
</dbReference>
<proteinExistence type="inferred from homology"/>
<dbReference type="PANTHER" id="PTHR43172">
    <property type="entry name" value="ADENYLOSUCCINATE LYASE"/>
    <property type="match status" value="1"/>
</dbReference>
<sequence>MSDGLFDAVLAAGPVAAQVGDRAWVQAMLDFEGALAAASAAAGVVPSEAAAAIQNCCYADDYDITELGRQAVGIGNPAGPLVRALTARVAGDAAGYVHLGATSQDVGDTAAMLVTHRALAVLDDDLRACAAQLAHLAEIHADTVQAGRSLLQQGPPVTFGLTAAGWLGGLATARDRLDDIRRHRLAVQFGGAVGTLASLGDNGIAVLSELARHLGLAEPALPWHTERGRIVEIAGALGQICAAVAKIVGDITLLAQTEVAEVHEQGPAGTGGSSTMPHKRNPVAAVLAAGSAVQAPGLVAALLGAAAHEHQRAAGSWHAEWRPYIELLRTTGSAVHWLRISLDRLRVDPQRMRANLDLTGGLVLAENVVTGLVSTSNGEIGRHTAGDAVAQCCQAALAGAGSLADLLAADSVVGKYLDREQIERLLDPALYLGSARKFIERALDDWREKL</sequence>
<dbReference type="NCBIfam" id="TIGR02426">
    <property type="entry name" value="protocat_pcaB"/>
    <property type="match status" value="1"/>
</dbReference>
<evidence type="ECO:0000259" key="3">
    <source>
        <dbReference type="SMART" id="SM00998"/>
    </source>
</evidence>
<keyword evidence="5" id="KW-1185">Reference proteome</keyword>
<protein>
    <submittedName>
        <fullName evidence="4">3-carboxy-cis,cis-muconate cycloisomerase</fullName>
        <ecNumber evidence="4">5.5.1.2</ecNumber>
    </submittedName>
</protein>
<dbReference type="SMART" id="SM00998">
    <property type="entry name" value="ADSL_C"/>
    <property type="match status" value="1"/>
</dbReference>
<feature type="domain" description="Adenylosuccinate lyase C-terminal" evidence="3">
    <location>
        <begin position="360"/>
        <end position="443"/>
    </location>
</feature>
<evidence type="ECO:0000313" key="5">
    <source>
        <dbReference type="Proteomes" id="UP001432062"/>
    </source>
</evidence>
<name>A0ABZ1YJN8_9NOCA</name>
<dbReference type="InterPro" id="IPR012789">
    <property type="entry name" value="Protocat_PcaB-like"/>
</dbReference>
<keyword evidence="4" id="KW-0413">Isomerase</keyword>
<dbReference type="Gene3D" id="1.10.40.30">
    <property type="entry name" value="Fumarase/aspartase (C-terminal domain)"/>
    <property type="match status" value="1"/>
</dbReference>
<dbReference type="InterPro" id="IPR000362">
    <property type="entry name" value="Fumarate_lyase_fam"/>
</dbReference>
<dbReference type="InterPro" id="IPR008948">
    <property type="entry name" value="L-Aspartase-like"/>
</dbReference>
<evidence type="ECO:0000256" key="1">
    <source>
        <dbReference type="ARBA" id="ARBA00023239"/>
    </source>
</evidence>
<evidence type="ECO:0000256" key="2">
    <source>
        <dbReference type="ARBA" id="ARBA00034772"/>
    </source>
</evidence>
<dbReference type="Proteomes" id="UP001432062">
    <property type="component" value="Chromosome"/>
</dbReference>
<dbReference type="Pfam" id="PF10397">
    <property type="entry name" value="ADSL_C"/>
    <property type="match status" value="1"/>
</dbReference>
<dbReference type="PANTHER" id="PTHR43172:SF2">
    <property type="entry name" value="ADENYLOSUCCINATE LYASE C-TERMINAL DOMAIN-CONTAINING PROTEIN"/>
    <property type="match status" value="1"/>
</dbReference>
<accession>A0ABZ1YJN8</accession>
<reference evidence="4" key="1">
    <citation type="submission" date="2022-10" db="EMBL/GenBank/DDBJ databases">
        <title>The complete genomes of actinobacterial strains from the NBC collection.</title>
        <authorList>
            <person name="Joergensen T.S."/>
            <person name="Alvarez Arevalo M."/>
            <person name="Sterndorff E.B."/>
            <person name="Faurdal D."/>
            <person name="Vuksanovic O."/>
            <person name="Mourched A.-S."/>
            <person name="Charusanti P."/>
            <person name="Shaw S."/>
            <person name="Blin K."/>
            <person name="Weber T."/>
        </authorList>
    </citation>
    <scope>NUCLEOTIDE SEQUENCE</scope>
    <source>
        <strain evidence="4">NBC_01482</strain>
    </source>
</reference>
<dbReference type="CDD" id="cd01597">
    <property type="entry name" value="pCLME"/>
    <property type="match status" value="1"/>
</dbReference>
<dbReference type="Gene3D" id="1.20.200.10">
    <property type="entry name" value="Fumarase/aspartase (Central domain)"/>
    <property type="match status" value="1"/>
</dbReference>
<dbReference type="EMBL" id="CP109441">
    <property type="protein sequence ID" value="WUV43449.1"/>
    <property type="molecule type" value="Genomic_DNA"/>
</dbReference>
<dbReference type="PROSITE" id="PS00163">
    <property type="entry name" value="FUMARATE_LYASES"/>
    <property type="match status" value="1"/>
</dbReference>
<dbReference type="InterPro" id="IPR019468">
    <property type="entry name" value="AdenyloSucc_lyase_C"/>
</dbReference>